<evidence type="ECO:0000256" key="2">
    <source>
        <dbReference type="ARBA" id="ARBA00022723"/>
    </source>
</evidence>
<dbReference type="EC" id="1.13.11.-" evidence="6"/>
<accession>A0A4V2WLZ3</accession>
<keyword evidence="3 6" id="KW-0560">Oxidoreductase</keyword>
<keyword evidence="8" id="KW-1185">Reference proteome</keyword>
<dbReference type="GO" id="GO:0046872">
    <property type="term" value="F:metal ion binding"/>
    <property type="evidence" value="ECO:0007669"/>
    <property type="project" value="UniProtKB-KW"/>
</dbReference>
<evidence type="ECO:0000256" key="4">
    <source>
        <dbReference type="ARBA" id="ARBA00023004"/>
    </source>
</evidence>
<dbReference type="PANTHER" id="PTHR10543:SF89">
    <property type="entry name" value="CAROTENOID 9,10(9',10')-CLEAVAGE DIOXYGENASE 1"/>
    <property type="match status" value="1"/>
</dbReference>
<evidence type="ECO:0000313" key="7">
    <source>
        <dbReference type="EMBL" id="TCZ65497.1"/>
    </source>
</evidence>
<dbReference type="RefSeq" id="WP_132285109.1">
    <property type="nucleotide sequence ID" value="NZ_SKBM01000003.1"/>
</dbReference>
<dbReference type="OrthoDB" id="6636843at2"/>
<sequence length="464" mass="50558">MEDGQFFFQQGNFAPIAIEHDETDLPVAGEIPRGLEGTLFRNGPNPQFPPPDPARHHWFLGDGMVHAFTLRDGKARWRNRWVRTDKFLAERMAGRALSVGFGGGRNSGIPDTGLANTALAWHAGRLLALEEAHLPFALDPATLDTVGTEDFGTLSGPFTAHPKRDPVTGELIFFGYSVGGPLSAAMSWGTLSPEGRVTCHERFPVPYCAMVHDFAVTDRHVLFPVMPLTGSLGRAMRGGPAFAWEPALGGHVGLLRRDAGIASLRWFRAEACFAFHVLNAWEDARGRVLADVMEFAAPPLFPRADGARSRPEDMQARLTRWTLDPAAGTDAFRRERLDDMPGEFPRLDERRAGLPNRFGAYIGQSASTGLGLDTVVWCDLATGGRRRFAVPPGDALSEAVFVPRGPEAPEDDGWLLTVAWRTAERRSDLLVLDTQDVAAGPVAAIHLPDRVPHGFHGTWVAGVG</sequence>
<dbReference type="GO" id="GO:0010436">
    <property type="term" value="F:carotenoid dioxygenase activity"/>
    <property type="evidence" value="ECO:0007669"/>
    <property type="project" value="TreeGrafter"/>
</dbReference>
<evidence type="ECO:0000256" key="1">
    <source>
        <dbReference type="ARBA" id="ARBA00006787"/>
    </source>
</evidence>
<keyword evidence="4 5" id="KW-0408">Iron</keyword>
<protein>
    <recommendedName>
        <fullName evidence="6">Dioxygenase</fullName>
        <ecNumber evidence="6">1.13.11.-</ecNumber>
    </recommendedName>
</protein>
<reference evidence="7 8" key="1">
    <citation type="submission" date="2019-03" db="EMBL/GenBank/DDBJ databases">
        <title>Paracraurococcus aquatilis NE82 genome sequence.</title>
        <authorList>
            <person name="Zhao Y."/>
            <person name="Du Z."/>
        </authorList>
    </citation>
    <scope>NUCLEOTIDE SEQUENCE [LARGE SCALE GENOMIC DNA]</scope>
    <source>
        <strain evidence="7 8">NE82</strain>
    </source>
</reference>
<dbReference type="EMBL" id="SKBM01000003">
    <property type="protein sequence ID" value="TCZ65497.1"/>
    <property type="molecule type" value="Genomic_DNA"/>
</dbReference>
<feature type="binding site" evidence="5">
    <location>
        <position position="456"/>
    </location>
    <ligand>
        <name>Fe cation</name>
        <dbReference type="ChEBI" id="CHEBI:24875"/>
        <note>catalytic</note>
    </ligand>
</feature>
<evidence type="ECO:0000313" key="8">
    <source>
        <dbReference type="Proteomes" id="UP000295023"/>
    </source>
</evidence>
<keyword evidence="6" id="KW-0223">Dioxygenase</keyword>
<comment type="caution">
    <text evidence="7">The sequence shown here is derived from an EMBL/GenBank/DDBJ whole genome shotgun (WGS) entry which is preliminary data.</text>
</comment>
<evidence type="ECO:0000256" key="3">
    <source>
        <dbReference type="ARBA" id="ARBA00023002"/>
    </source>
</evidence>
<keyword evidence="2 5" id="KW-0479">Metal-binding</keyword>
<dbReference type="AlphaFoldDB" id="A0A4V2WLZ3"/>
<proteinExistence type="inferred from homology"/>
<comment type="similarity">
    <text evidence="1 6">Belongs to the carotenoid oxygenase family.</text>
</comment>
<dbReference type="PANTHER" id="PTHR10543">
    <property type="entry name" value="BETA-CAROTENE DIOXYGENASE"/>
    <property type="match status" value="1"/>
</dbReference>
<feature type="binding site" evidence="5">
    <location>
        <position position="276"/>
    </location>
    <ligand>
        <name>Fe cation</name>
        <dbReference type="ChEBI" id="CHEBI:24875"/>
        <note>catalytic</note>
    </ligand>
</feature>
<organism evidence="7 8">
    <name type="scientific">Roseicella aquatilis</name>
    <dbReference type="NCBI Taxonomy" id="2527868"/>
    <lineage>
        <taxon>Bacteria</taxon>
        <taxon>Pseudomonadati</taxon>
        <taxon>Pseudomonadota</taxon>
        <taxon>Alphaproteobacteria</taxon>
        <taxon>Acetobacterales</taxon>
        <taxon>Roseomonadaceae</taxon>
        <taxon>Roseicella</taxon>
    </lineage>
</organism>
<dbReference type="Proteomes" id="UP000295023">
    <property type="component" value="Unassembled WGS sequence"/>
</dbReference>
<evidence type="ECO:0000256" key="6">
    <source>
        <dbReference type="RuleBase" id="RU364048"/>
    </source>
</evidence>
<dbReference type="GO" id="GO:0016121">
    <property type="term" value="P:carotene catabolic process"/>
    <property type="evidence" value="ECO:0007669"/>
    <property type="project" value="TreeGrafter"/>
</dbReference>
<feature type="binding site" evidence="5">
    <location>
        <position position="161"/>
    </location>
    <ligand>
        <name>Fe cation</name>
        <dbReference type="ChEBI" id="CHEBI:24875"/>
        <note>catalytic</note>
    </ligand>
</feature>
<name>A0A4V2WLZ3_9PROT</name>
<feature type="binding site" evidence="5">
    <location>
        <position position="212"/>
    </location>
    <ligand>
        <name>Fe cation</name>
        <dbReference type="ChEBI" id="CHEBI:24875"/>
        <note>catalytic</note>
    </ligand>
</feature>
<dbReference type="Pfam" id="PF03055">
    <property type="entry name" value="RPE65"/>
    <property type="match status" value="1"/>
</dbReference>
<gene>
    <name evidence="7" type="ORF">EXY23_04820</name>
</gene>
<evidence type="ECO:0000256" key="5">
    <source>
        <dbReference type="PIRSR" id="PIRSR604294-1"/>
    </source>
</evidence>
<dbReference type="InterPro" id="IPR004294">
    <property type="entry name" value="Carotenoid_Oase"/>
</dbReference>
<comment type="cofactor">
    <cofactor evidence="5 6">
        <name>Fe(2+)</name>
        <dbReference type="ChEBI" id="CHEBI:29033"/>
    </cofactor>
    <text evidence="5 6">Binds 1 Fe(2+) ion per subunit.</text>
</comment>